<evidence type="ECO:0000256" key="1">
    <source>
        <dbReference type="SAM" id="MobiDB-lite"/>
    </source>
</evidence>
<name>A0AAD2CG02_9STRA</name>
<gene>
    <name evidence="3" type="ORF">CYCCA115_LOCUS3343</name>
</gene>
<dbReference type="PANTHER" id="PTHR46599">
    <property type="entry name" value="PIGGYBAC TRANSPOSABLE ELEMENT-DERIVED PROTEIN 4"/>
    <property type="match status" value="1"/>
</dbReference>
<comment type="caution">
    <text evidence="3">The sequence shown here is derived from an EMBL/GenBank/DDBJ whole genome shotgun (WGS) entry which is preliminary data.</text>
</comment>
<dbReference type="PANTHER" id="PTHR46599:SF3">
    <property type="entry name" value="PIGGYBAC TRANSPOSABLE ELEMENT-DERIVED PROTEIN 4"/>
    <property type="match status" value="1"/>
</dbReference>
<accession>A0AAD2CG02</accession>
<dbReference type="InterPro" id="IPR029526">
    <property type="entry name" value="PGBD"/>
</dbReference>
<evidence type="ECO:0000259" key="2">
    <source>
        <dbReference type="Pfam" id="PF13843"/>
    </source>
</evidence>
<dbReference type="EMBL" id="CAKOGP040000280">
    <property type="protein sequence ID" value="CAJ1933523.1"/>
    <property type="molecule type" value="Genomic_DNA"/>
</dbReference>
<feature type="region of interest" description="Disordered" evidence="1">
    <location>
        <begin position="1"/>
        <end position="25"/>
    </location>
</feature>
<feature type="compositionally biased region" description="Polar residues" evidence="1">
    <location>
        <begin position="1"/>
        <end position="16"/>
    </location>
</feature>
<keyword evidence="4" id="KW-1185">Reference proteome</keyword>
<protein>
    <recommendedName>
        <fullName evidence="2">PiggyBac transposable element-derived protein domain-containing protein</fullName>
    </recommendedName>
</protein>
<evidence type="ECO:0000313" key="3">
    <source>
        <dbReference type="EMBL" id="CAJ1933523.1"/>
    </source>
</evidence>
<feature type="region of interest" description="Disordered" evidence="1">
    <location>
        <begin position="53"/>
        <end position="79"/>
    </location>
</feature>
<evidence type="ECO:0000313" key="4">
    <source>
        <dbReference type="Proteomes" id="UP001295423"/>
    </source>
</evidence>
<dbReference type="Proteomes" id="UP001295423">
    <property type="component" value="Unassembled WGS sequence"/>
</dbReference>
<sequence length="920" mass="102532">MPTRTANHTVTTNPNGNEEGHVTLPLGFVSSPPVVVRRTNTSPAGLTLLSEISSITLPPSEEDEDDSNEICQRSNAPTDTLEELVDSDNDDALDRLEPDDNSMGGEEDFQVLTIEAESAIEDRMYQLCIAGKPEGEEEDHCVSKKDVLMEMVDLTPEVKIPGIPPNWQPTEPRVANGEVPFDEVDNPGNWNEYIYRGKLNKSRQYKGHSLPSGAQPVPVSEGGKRTINGWEFHYGPWTPDDEGDDGPGSFRSGATTENMFPESRKGCLSVATLKLLGLTKSRMDGDDALFFYQLLYPICDPKRSGVAKDPREAYYFDVETFTRKYAASLEYGGSYGQTIKPVLAAELLKFHGIMVRDGVHGGSRGAVYRLWDPTCSCYDKDVVNALSLYRFRQIKRIIKLNDNAKSKPRGHELYDPAHKYDMAYRVVVANCNSLTLYAESDLCCDEMTWKFMGYGEGGVVRRIVGKPGVTKGGQVVMTSDASCCRPRAYVHRHTLHHRPTGFAKQGPNEVRMIVEKLDCLISKEDGDGKIFREKPHITLDNFFSGDETLDHLGELGFAATMTSRRDRLPAGVPKHHFHHEKGPVDDRSKAARFIHPITCVKKFPQDGEKKAYTRTHVSFQSTGSTNFSTVNAINSSRLYVVKKERGVGKEKRIWGVENNPARTLYLSHYGRIDTDDAMMAGTQIQYRSRKYWHSAMLHGLRLAIVTAYSFYLEASSGSLDASWKLVKPMTFHQFRDRLSTQMLQYKPRFNMYPGDSGFRSVTVLSKKARSKTHVVPSKRSRQTAVSVSTGGQHCVLIDELDNARKSKRLCGAFNHTELSKHLASFLEKGASISSGSKCAWCGEKAYQRCTICKVPLHNFPAKGMHKGKSCSVDWHNDSNFGLGYKDCKSLASKASVNWSLPSLAAKKANMEHIDGLSGPI</sequence>
<proteinExistence type="predicted"/>
<dbReference type="AlphaFoldDB" id="A0AAD2CG02"/>
<feature type="compositionally biased region" description="Polar residues" evidence="1">
    <location>
        <begin position="69"/>
        <end position="78"/>
    </location>
</feature>
<organism evidence="3 4">
    <name type="scientific">Cylindrotheca closterium</name>
    <dbReference type="NCBI Taxonomy" id="2856"/>
    <lineage>
        <taxon>Eukaryota</taxon>
        <taxon>Sar</taxon>
        <taxon>Stramenopiles</taxon>
        <taxon>Ochrophyta</taxon>
        <taxon>Bacillariophyta</taxon>
        <taxon>Bacillariophyceae</taxon>
        <taxon>Bacillariophycidae</taxon>
        <taxon>Bacillariales</taxon>
        <taxon>Bacillariaceae</taxon>
        <taxon>Cylindrotheca</taxon>
    </lineage>
</organism>
<reference evidence="3" key="1">
    <citation type="submission" date="2023-08" db="EMBL/GenBank/DDBJ databases">
        <authorList>
            <person name="Audoor S."/>
            <person name="Bilcke G."/>
        </authorList>
    </citation>
    <scope>NUCLEOTIDE SEQUENCE</scope>
</reference>
<feature type="domain" description="PiggyBac transposable element-derived protein" evidence="2">
    <location>
        <begin position="334"/>
        <end position="706"/>
    </location>
</feature>
<dbReference type="Pfam" id="PF13843">
    <property type="entry name" value="DDE_Tnp_1_7"/>
    <property type="match status" value="1"/>
</dbReference>